<sequence>ASGLRHRGPSQGRPRDPHLPVPCRFGPDGRGSGPCPCNISAAFRSLCAGDQQLQRRTS</sequence>
<reference evidence="2" key="1">
    <citation type="submission" date="2021-02" db="EMBL/GenBank/DDBJ databases">
        <authorList>
            <person name="Dougan E. K."/>
            <person name="Rhodes N."/>
            <person name="Thang M."/>
            <person name="Chan C."/>
        </authorList>
    </citation>
    <scope>NUCLEOTIDE SEQUENCE</scope>
</reference>
<keyword evidence="3" id="KW-1185">Reference proteome</keyword>
<accession>A0A812RXJ1</accession>
<dbReference type="Proteomes" id="UP000601435">
    <property type="component" value="Unassembled WGS sequence"/>
</dbReference>
<gene>
    <name evidence="2" type="ORF">SNEC2469_LOCUS12727</name>
</gene>
<feature type="region of interest" description="Disordered" evidence="1">
    <location>
        <begin position="1"/>
        <end position="25"/>
    </location>
</feature>
<evidence type="ECO:0000313" key="2">
    <source>
        <dbReference type="EMBL" id="CAE7456926.1"/>
    </source>
</evidence>
<organism evidence="2 3">
    <name type="scientific">Symbiodinium necroappetens</name>
    <dbReference type="NCBI Taxonomy" id="1628268"/>
    <lineage>
        <taxon>Eukaryota</taxon>
        <taxon>Sar</taxon>
        <taxon>Alveolata</taxon>
        <taxon>Dinophyceae</taxon>
        <taxon>Suessiales</taxon>
        <taxon>Symbiodiniaceae</taxon>
        <taxon>Symbiodinium</taxon>
    </lineage>
</organism>
<comment type="caution">
    <text evidence="2">The sequence shown here is derived from an EMBL/GenBank/DDBJ whole genome shotgun (WGS) entry which is preliminary data.</text>
</comment>
<evidence type="ECO:0000313" key="3">
    <source>
        <dbReference type="Proteomes" id="UP000601435"/>
    </source>
</evidence>
<dbReference type="EMBL" id="CAJNJA010020240">
    <property type="protein sequence ID" value="CAE7456926.1"/>
    <property type="molecule type" value="Genomic_DNA"/>
</dbReference>
<feature type="non-terminal residue" evidence="2">
    <location>
        <position position="58"/>
    </location>
</feature>
<protein>
    <submittedName>
        <fullName evidence="2">Uncharacterized protein</fullName>
    </submittedName>
</protein>
<name>A0A812RXJ1_9DINO</name>
<proteinExistence type="predicted"/>
<feature type="non-terminal residue" evidence="2">
    <location>
        <position position="1"/>
    </location>
</feature>
<dbReference type="AlphaFoldDB" id="A0A812RXJ1"/>
<evidence type="ECO:0000256" key="1">
    <source>
        <dbReference type="SAM" id="MobiDB-lite"/>
    </source>
</evidence>